<dbReference type="GO" id="GO:0015293">
    <property type="term" value="F:symporter activity"/>
    <property type="evidence" value="ECO:0007669"/>
    <property type="project" value="InterPro"/>
</dbReference>
<dbReference type="Pfam" id="PF13347">
    <property type="entry name" value="MFS_2"/>
    <property type="match status" value="1"/>
</dbReference>
<feature type="transmembrane region" description="Helical" evidence="2">
    <location>
        <begin position="408"/>
        <end position="435"/>
    </location>
</feature>
<dbReference type="Proteomes" id="UP000472676">
    <property type="component" value="Unassembled WGS sequence"/>
</dbReference>
<evidence type="ECO:0000313" key="4">
    <source>
        <dbReference type="Proteomes" id="UP000472676"/>
    </source>
</evidence>
<feature type="transmembrane region" description="Helical" evidence="2">
    <location>
        <begin position="300"/>
        <end position="319"/>
    </location>
</feature>
<dbReference type="GO" id="GO:0008643">
    <property type="term" value="P:carbohydrate transport"/>
    <property type="evidence" value="ECO:0007669"/>
    <property type="project" value="InterPro"/>
</dbReference>
<dbReference type="AlphaFoldDB" id="A0A6M2BLN5"/>
<name>A0A6M2BLN5_9GAMM</name>
<feature type="transmembrane region" description="Helical" evidence="2">
    <location>
        <begin position="267"/>
        <end position="294"/>
    </location>
</feature>
<dbReference type="InterPro" id="IPR036259">
    <property type="entry name" value="MFS_trans_sf"/>
</dbReference>
<evidence type="ECO:0000256" key="1">
    <source>
        <dbReference type="ARBA" id="ARBA00009617"/>
    </source>
</evidence>
<dbReference type="Gene3D" id="1.20.1250.20">
    <property type="entry name" value="MFS general substrate transporter like domains"/>
    <property type="match status" value="2"/>
</dbReference>
<reference evidence="3 4" key="1">
    <citation type="journal article" date="2014" name="Int. J. Syst. Evol. Microbiol.">
        <title>Solimonas terrae sp. nov., isolated from soil.</title>
        <authorList>
            <person name="Kim S.J."/>
            <person name="Moon J.Y."/>
            <person name="Weon H.Y."/>
            <person name="Ahn J.H."/>
            <person name="Chen W.M."/>
            <person name="Kwon S.W."/>
        </authorList>
    </citation>
    <scope>NUCLEOTIDE SEQUENCE [LARGE SCALE GENOMIC DNA]</scope>
    <source>
        <strain evidence="3 4">KIS83-12</strain>
    </source>
</reference>
<feature type="transmembrane region" description="Helical" evidence="2">
    <location>
        <begin position="175"/>
        <end position="196"/>
    </location>
</feature>
<feature type="transmembrane region" description="Helical" evidence="2">
    <location>
        <begin position="331"/>
        <end position="355"/>
    </location>
</feature>
<proteinExistence type="inferred from homology"/>
<protein>
    <submittedName>
        <fullName evidence="3">MFS transporter</fullName>
    </submittedName>
</protein>
<dbReference type="SUPFAM" id="SSF103473">
    <property type="entry name" value="MFS general substrate transporter"/>
    <property type="match status" value="1"/>
</dbReference>
<organism evidence="3 4">
    <name type="scientific">Solimonas terrae</name>
    <dbReference type="NCBI Taxonomy" id="1396819"/>
    <lineage>
        <taxon>Bacteria</taxon>
        <taxon>Pseudomonadati</taxon>
        <taxon>Pseudomonadota</taxon>
        <taxon>Gammaproteobacteria</taxon>
        <taxon>Nevskiales</taxon>
        <taxon>Nevskiaceae</taxon>
        <taxon>Solimonas</taxon>
    </lineage>
</organism>
<keyword evidence="4" id="KW-1185">Reference proteome</keyword>
<dbReference type="EMBL" id="JAAMOW010000001">
    <property type="protein sequence ID" value="NGY03334.1"/>
    <property type="molecule type" value="Genomic_DNA"/>
</dbReference>
<comment type="similarity">
    <text evidence="1">Belongs to the sodium:galactoside symporter (TC 2.A.2) family.</text>
</comment>
<feature type="transmembrane region" description="Helical" evidence="2">
    <location>
        <begin position="107"/>
        <end position="128"/>
    </location>
</feature>
<sequence length="499" mass="53073">MSTNQIDVPIQAAAIDSAMAANEINTSGAPLPLRQKIGYAFGQLIEITISSMLTLFALYYTTAVCGLPGALAGVALGAGLVIDAVADPLIGSLSDAWKSRFGRRVPFMFVGVIPLLVSFNLLFALPSSLGNTALFLWVMLLSVTIRVSTSLFALPYQALGVDLSDDYAERSSMASWRWGIGIMGTFAVIGLGYGVFLKGPGGVSHRDGYLSLTLALSVLVIVAAAISIATGLSARRPHQEDPQIEQQLYRRLVAELREVFRNATFRMLFAAIVLLQLSQGINQALAMHMSLYFWKFDTTQLQMVSFAAVLGLVVAAPIAGPLLKRSEKRTVLILGLLGMAVFTSVPVFLSLAGLLPDGTNVAAGLITASVFVSAVAFALSTIAFIAIVPDAVDEHEHLFSTRREGLFFAGWSFASKAAMGMGLLVGGVVLQVIHFPSVSAGQTIDVASISETTRMWLGLAAGPGSALLALLAVALTTRYRIDKAAHARIMHDLNSRRRG</sequence>
<feature type="transmembrane region" description="Helical" evidence="2">
    <location>
        <begin position="37"/>
        <end position="60"/>
    </location>
</feature>
<feature type="transmembrane region" description="Helical" evidence="2">
    <location>
        <begin position="361"/>
        <end position="387"/>
    </location>
</feature>
<gene>
    <name evidence="3" type="ORF">G7Y85_01005</name>
</gene>
<feature type="transmembrane region" description="Helical" evidence="2">
    <location>
        <begin position="208"/>
        <end position="229"/>
    </location>
</feature>
<evidence type="ECO:0000313" key="3">
    <source>
        <dbReference type="EMBL" id="NGY03334.1"/>
    </source>
</evidence>
<dbReference type="InterPro" id="IPR039672">
    <property type="entry name" value="MFS_2"/>
</dbReference>
<accession>A0A6M2BLN5</accession>
<dbReference type="PANTHER" id="PTHR11328">
    <property type="entry name" value="MAJOR FACILITATOR SUPERFAMILY DOMAIN-CONTAINING PROTEIN"/>
    <property type="match status" value="1"/>
</dbReference>
<comment type="caution">
    <text evidence="3">The sequence shown here is derived from an EMBL/GenBank/DDBJ whole genome shotgun (WGS) entry which is preliminary data.</text>
</comment>
<dbReference type="PANTHER" id="PTHR11328:SF24">
    <property type="entry name" value="MAJOR FACILITATOR SUPERFAMILY (MFS) PROFILE DOMAIN-CONTAINING PROTEIN"/>
    <property type="match status" value="1"/>
</dbReference>
<keyword evidence="2" id="KW-0812">Transmembrane</keyword>
<feature type="transmembrane region" description="Helical" evidence="2">
    <location>
        <begin position="455"/>
        <end position="475"/>
    </location>
</feature>
<dbReference type="RefSeq" id="WP_166250752.1">
    <property type="nucleotide sequence ID" value="NZ_JAAMOW010000001.1"/>
</dbReference>
<keyword evidence="2" id="KW-1133">Transmembrane helix</keyword>
<dbReference type="GO" id="GO:0005886">
    <property type="term" value="C:plasma membrane"/>
    <property type="evidence" value="ECO:0007669"/>
    <property type="project" value="TreeGrafter"/>
</dbReference>
<evidence type="ECO:0000256" key="2">
    <source>
        <dbReference type="SAM" id="Phobius"/>
    </source>
</evidence>
<feature type="transmembrane region" description="Helical" evidence="2">
    <location>
        <begin position="66"/>
        <end position="86"/>
    </location>
</feature>
<feature type="transmembrane region" description="Helical" evidence="2">
    <location>
        <begin position="134"/>
        <end position="154"/>
    </location>
</feature>
<keyword evidence="2" id="KW-0472">Membrane</keyword>